<organism evidence="9 10">
    <name type="scientific">Ferrimonas aestuarii</name>
    <dbReference type="NCBI Taxonomy" id="2569539"/>
    <lineage>
        <taxon>Bacteria</taxon>
        <taxon>Pseudomonadati</taxon>
        <taxon>Pseudomonadota</taxon>
        <taxon>Gammaproteobacteria</taxon>
        <taxon>Alteromonadales</taxon>
        <taxon>Ferrimonadaceae</taxon>
        <taxon>Ferrimonas</taxon>
    </lineage>
</organism>
<dbReference type="PROSITE" id="PS50075">
    <property type="entry name" value="CARRIER"/>
    <property type="match status" value="1"/>
</dbReference>
<dbReference type="PROSITE" id="PS52004">
    <property type="entry name" value="KS3_2"/>
    <property type="match status" value="1"/>
</dbReference>
<dbReference type="FunFam" id="3.40.47.10:FF:000019">
    <property type="entry name" value="Polyketide synthase type I"/>
    <property type="match status" value="1"/>
</dbReference>
<dbReference type="SUPFAM" id="SSF51735">
    <property type="entry name" value="NAD(P)-binding Rossmann-fold domains"/>
    <property type="match status" value="2"/>
</dbReference>
<dbReference type="Gene3D" id="3.30.70.3290">
    <property type="match status" value="1"/>
</dbReference>
<evidence type="ECO:0000313" key="9">
    <source>
        <dbReference type="EMBL" id="TKB52742.1"/>
    </source>
</evidence>
<dbReference type="Pfam" id="PF00550">
    <property type="entry name" value="PP-binding"/>
    <property type="match status" value="1"/>
</dbReference>
<dbReference type="SUPFAM" id="SSF55048">
    <property type="entry name" value="Probable ACP-binding domain of malonyl-CoA ACP transacylase"/>
    <property type="match status" value="1"/>
</dbReference>
<protein>
    <submittedName>
        <fullName evidence="9">Alpha/beta fold hydrolase</fullName>
    </submittedName>
</protein>
<evidence type="ECO:0000313" key="10">
    <source>
        <dbReference type="Proteomes" id="UP000305675"/>
    </source>
</evidence>
<sequence>MGDTMPSLSPSTPFNDAPVTSVTELFYHTATHHPDREALAFLDHKGNQRRSLTYGALRDQSLQVATALQRYAEAGDTVLLAVDDEHDFVLAFGGALLAGLVPAPMPPLRNKRVATGLERCVQALKAHGGKLMLVAEGQEAWVRSHLDAHNLAHVQVLSFTALDYLKVEPAKIPEAASEATAYLQYTSGSTSQPKAVMISHRNVIANVGCLEQQLCGDEPLRVAGWLPLHHDMGLVGHLLFTLYKGGFAALLSPSSFLARPGLWLEAVSRYQVNVAAAPTFALDLCARHAKVSDQCDLSSWKWLCVGSETVNMPVLRAFVARFAALGMAENAIRPVYGLAEATLIAAGGKQGLTELIPLVESYRSGPNASRELLPFAAFDGIELSICDVSSGEPLADGEVGEIWVEGCSVSAGYLGREPSSTPGKMPTGDLGYLRQGRLFVTGRKKDVVIVRGRNHAAEDLEALVVDTKSGHGAAVVSHPGANGDELWVFREAHRHLSLERAQAVAAKISAAIVEGFDIKPDRVVLVAAGLLPRTANNKIARQACCQRYAQGELRVLYDLPATDWQVGSESSDEDPVVIVGMACRFPGADSPEAFWHNLLEGVDCISEVPRERWNNEVFYDPAPATPGKLNTKWAGFIDRVSHFDSELFSISAIEAPEMDPQQRLLLETSWRLLEDCGCPVANVRGSDTGVFVGLSTNDYLLSKVKLSSGMETFNAYSGLGNANSVAANRLSYFYDFHGPSMTVDTACSSSLTAFHLGVQSIRNGECERAIVGGVNAILSPGPTITLSQFGMMAPDGRCKTFDASANGYVRAEGCGLVMLKRRSAALRDGDTILAEVAASVSGQDGASSGITHPNGDSQARLIARARRQAGIDGHEISYVEAHGTGTAAGDPVEVKSIVEQYGQRDDEPCFLGSVKANIGHLEAAAGIASVIKVLLMMRHQQVPPQILISQVNPALAIDNTRFQIAQERADWSCASERMAAISSFGFGGALAHVILKAPQSTPVEALPDGQPTIYPHPLVLSAPSEAALTAHVESVRDWLAQFPTLPYYQMCRSFALGRSHLRYRTANLALNRSNVTDRLTAWLNSSRKPMPMREQVKCAWLFTGQGEHYLKMGQELYQRFPLFRESFDRCVAAVERADHPFTLTQLAFEIEDTRKWRDLYLQPILFATQYALARLMQACGVEPEVMVGHSLGEYAVACLAGCMTPEEAMRILYRRGQLTETLQPGNFMVVIFASREVVEPELNLDKAQIAAVNSPNKTVISGDGQEAERMRVLFQSRGIESYYLKTNTAFHSSATDPILEAFADSLKHIQFQPPKRCWISTVTGHLKNDAPNSAYWVRHMRDTVLFSPAMATLKGEPLEFIELGPGASSLAGARETLGCKDALYLRTLNPKKGERTESYFLLETLCRLYERGVDVNWEPVTTGVVRANQVPGLTFRQRPYWIKDITPEDFSAFSATSTPKDETADWHYGLQWQPGPSLPSLPVESKLMNWLIVGADDELTRSLIGKLKADNQSVFWLHYGEGRSRKADVHIEGERSRGEWSQALGRIFNLKSRSAAAPWRTVVNLSGMAVETLDLNRLNDTQANRFNLLLPMLQGLYDQGYVHPLWMVTVGAQAVDDEAQTDLASAPLWGFGKTLFLENPAWRGGMIDLGLDAEAQRAANQVIAKVVTPEFEHCIAVRGEQQYVQQLVRAPLKSQPAATLRDDGVYVITGGLGGLGLKVADWIVDKGGRDLILISRRSLPTVIDAEHPDAAVTEQVTKLQQRGARVHVESIDVRDSQALSELFSRLDAKGVAVRGVVHAAGENWFGKVLDLDRERFIETLKTKVSASYALHELTRERDLDCFMLFSSVSAFWGSVNLAHYTAANQFMDMLSLHRAQQGLPSLCIDWGPWDEVGMSAKPAEREVMAKLGLQLLAPEQALKAMEAAYVAKRPLSMITNNDWDTFQVFIDFCLQPSAFANVTKSREQTAVRTEDRIGAIKQASAAEAMAMINKAVRLELKSVTLLESADRIDEQQRFNFMGMDSLMALSFAAALENYFQFEVPSTLTYNYPTIKAVNEFIYQNLIGAAYEDSEGEPRDGEPAIQSWLRPLNSEVEPMLICLPFAGSGVTAYQPLAAELEGKVHLVGIQLPGREEMSHLSAVVEMETMVEQIIAQLTDIRRPCFIYGHSMGAAIASELAKRLERHSSLAIDGLIVSGCNPPEGKRAHPIHQLADEQLVDAVLDKYESPMHRSERKQAISRSIGLLRADLTLFETYQPTEDRLHVPIASVYSAQDPLVDEASMRRWQKFTEGGFVFKKVEGGHRFVVDNSSELAQALDAAILEITQHSTGGTDGTDDAMVQHAG</sequence>
<dbReference type="UniPathway" id="UPA00094"/>
<dbReference type="SMART" id="SM00825">
    <property type="entry name" value="PKS_KS"/>
    <property type="match status" value="1"/>
</dbReference>
<keyword evidence="5" id="KW-0808">Transferase</keyword>
<dbReference type="SMART" id="SM00827">
    <property type="entry name" value="PKS_AT"/>
    <property type="match status" value="1"/>
</dbReference>
<name>A0A4U1BLB5_9GAMM</name>
<dbReference type="GO" id="GO:0004315">
    <property type="term" value="F:3-oxoacyl-[acyl-carrier-protein] synthase activity"/>
    <property type="evidence" value="ECO:0007669"/>
    <property type="project" value="InterPro"/>
</dbReference>
<dbReference type="Gene3D" id="3.40.50.12780">
    <property type="entry name" value="N-terminal domain of ligase-like"/>
    <property type="match status" value="1"/>
</dbReference>
<dbReference type="Gene3D" id="1.10.1200.10">
    <property type="entry name" value="ACP-like"/>
    <property type="match status" value="1"/>
</dbReference>
<dbReference type="InterPro" id="IPR016036">
    <property type="entry name" value="Malonyl_transacylase_ACP-bd"/>
</dbReference>
<evidence type="ECO:0000256" key="2">
    <source>
        <dbReference type="ARBA" id="ARBA00006484"/>
    </source>
</evidence>
<dbReference type="GO" id="GO:0031177">
    <property type="term" value="F:phosphopantetheine binding"/>
    <property type="evidence" value="ECO:0007669"/>
    <property type="project" value="InterPro"/>
</dbReference>
<dbReference type="Pfam" id="PF00975">
    <property type="entry name" value="Thioesterase"/>
    <property type="match status" value="1"/>
</dbReference>
<dbReference type="Pfam" id="PF08659">
    <property type="entry name" value="KR"/>
    <property type="match status" value="1"/>
</dbReference>
<keyword evidence="9" id="KW-0378">Hydrolase</keyword>
<keyword evidence="10" id="KW-1185">Reference proteome</keyword>
<feature type="domain" description="Carrier" evidence="7">
    <location>
        <begin position="1983"/>
        <end position="2061"/>
    </location>
</feature>
<dbReference type="SUPFAM" id="SSF53474">
    <property type="entry name" value="alpha/beta-Hydrolases"/>
    <property type="match status" value="1"/>
</dbReference>
<evidence type="ECO:0000256" key="6">
    <source>
        <dbReference type="ARBA" id="ARBA00054155"/>
    </source>
</evidence>
<dbReference type="InterPro" id="IPR014030">
    <property type="entry name" value="Ketoacyl_synth_N"/>
</dbReference>
<dbReference type="SMART" id="SM00823">
    <property type="entry name" value="PKS_PP"/>
    <property type="match status" value="1"/>
</dbReference>
<dbReference type="InterPro" id="IPR050091">
    <property type="entry name" value="PKS_NRPS_Biosynth_Enz"/>
</dbReference>
<dbReference type="InterPro" id="IPR009081">
    <property type="entry name" value="PP-bd_ACP"/>
</dbReference>
<dbReference type="InterPro" id="IPR057326">
    <property type="entry name" value="KR_dom"/>
</dbReference>
<comment type="caution">
    <text evidence="9">The sequence shown here is derived from an EMBL/GenBank/DDBJ whole genome shotgun (WGS) entry which is preliminary data.</text>
</comment>
<dbReference type="PROSITE" id="PS00455">
    <property type="entry name" value="AMP_BINDING"/>
    <property type="match status" value="1"/>
</dbReference>
<dbReference type="InterPro" id="IPR000873">
    <property type="entry name" value="AMP-dep_synth/lig_dom"/>
</dbReference>
<dbReference type="CDD" id="cd08955">
    <property type="entry name" value="KR_2_FAS_SDR_x"/>
    <property type="match status" value="1"/>
</dbReference>
<comment type="function">
    <text evidence="6">Involved in production of the polyketide antibiotic thailandamide.</text>
</comment>
<dbReference type="Pfam" id="PF00501">
    <property type="entry name" value="AMP-binding"/>
    <property type="match status" value="1"/>
</dbReference>
<dbReference type="Pfam" id="PF02801">
    <property type="entry name" value="Ketoacyl-synt_C"/>
    <property type="match status" value="1"/>
</dbReference>
<evidence type="ECO:0000256" key="5">
    <source>
        <dbReference type="ARBA" id="ARBA00022679"/>
    </source>
</evidence>
<dbReference type="GO" id="GO:0004312">
    <property type="term" value="F:fatty acid synthase activity"/>
    <property type="evidence" value="ECO:0007669"/>
    <property type="project" value="TreeGrafter"/>
</dbReference>
<comment type="similarity">
    <text evidence="2">Belongs to the short-chain dehydrogenases/reductases (SDR) family.</text>
</comment>
<gene>
    <name evidence="9" type="ORF">FCL42_15650</name>
</gene>
<dbReference type="InterPro" id="IPR045851">
    <property type="entry name" value="AMP-bd_C_sf"/>
</dbReference>
<dbReference type="InterPro" id="IPR036736">
    <property type="entry name" value="ACP-like_sf"/>
</dbReference>
<dbReference type="PANTHER" id="PTHR43775:SF37">
    <property type="entry name" value="SI:DKEY-61P9.11"/>
    <property type="match status" value="1"/>
</dbReference>
<keyword evidence="3" id="KW-0596">Phosphopantetheine</keyword>
<dbReference type="InterPro" id="IPR020806">
    <property type="entry name" value="PKS_PP-bd"/>
</dbReference>
<dbReference type="InterPro" id="IPR014043">
    <property type="entry name" value="Acyl_transferase_dom"/>
</dbReference>
<dbReference type="InterPro" id="IPR020845">
    <property type="entry name" value="AMP-binding_CS"/>
</dbReference>
<accession>A0A4U1BLB5</accession>
<dbReference type="SUPFAM" id="SSF56801">
    <property type="entry name" value="Acetyl-CoA synthetase-like"/>
    <property type="match status" value="1"/>
</dbReference>
<dbReference type="InterPro" id="IPR020841">
    <property type="entry name" value="PKS_Beta-ketoAc_synthase_dom"/>
</dbReference>
<dbReference type="InterPro" id="IPR001031">
    <property type="entry name" value="Thioesterase"/>
</dbReference>
<dbReference type="PROSITE" id="PS00606">
    <property type="entry name" value="KS3_1"/>
    <property type="match status" value="1"/>
</dbReference>
<dbReference type="InterPro" id="IPR001227">
    <property type="entry name" value="Ac_transferase_dom_sf"/>
</dbReference>
<dbReference type="OrthoDB" id="9757559at2"/>
<comment type="pathway">
    <text evidence="1">Lipid metabolism; fatty acid biosynthesis.</text>
</comment>
<dbReference type="InterPro" id="IPR013968">
    <property type="entry name" value="PKS_KR"/>
</dbReference>
<reference evidence="9 10" key="1">
    <citation type="submission" date="2019-04" db="EMBL/GenBank/DDBJ databases">
        <authorList>
            <person name="Hwang J.C."/>
        </authorList>
    </citation>
    <scope>NUCLEOTIDE SEQUENCE [LARGE SCALE GENOMIC DNA]</scope>
    <source>
        <strain evidence="9 10">IMCC35002</strain>
    </source>
</reference>
<dbReference type="InterPro" id="IPR014031">
    <property type="entry name" value="Ketoacyl_synth_C"/>
</dbReference>
<dbReference type="InterPro" id="IPR032821">
    <property type="entry name" value="PKS_assoc"/>
</dbReference>
<dbReference type="SUPFAM" id="SSF47336">
    <property type="entry name" value="ACP-like"/>
    <property type="match status" value="1"/>
</dbReference>
<evidence type="ECO:0000256" key="4">
    <source>
        <dbReference type="ARBA" id="ARBA00022553"/>
    </source>
</evidence>
<dbReference type="Proteomes" id="UP000305675">
    <property type="component" value="Unassembled WGS sequence"/>
</dbReference>
<keyword evidence="4" id="KW-0597">Phosphoprotein</keyword>
<dbReference type="InterPro" id="IPR029058">
    <property type="entry name" value="AB_hydrolase_fold"/>
</dbReference>
<evidence type="ECO:0000259" key="8">
    <source>
        <dbReference type="PROSITE" id="PS52004"/>
    </source>
</evidence>
<dbReference type="EMBL" id="SWCJ01000014">
    <property type="protein sequence ID" value="TKB52742.1"/>
    <property type="molecule type" value="Genomic_DNA"/>
</dbReference>
<dbReference type="PANTHER" id="PTHR43775">
    <property type="entry name" value="FATTY ACID SYNTHASE"/>
    <property type="match status" value="1"/>
</dbReference>
<dbReference type="Gene3D" id="3.40.50.720">
    <property type="entry name" value="NAD(P)-binding Rossmann-like Domain"/>
    <property type="match status" value="1"/>
</dbReference>
<dbReference type="InterPro" id="IPR020802">
    <property type="entry name" value="TesA-like"/>
</dbReference>
<evidence type="ECO:0000259" key="7">
    <source>
        <dbReference type="PROSITE" id="PS50075"/>
    </source>
</evidence>
<evidence type="ECO:0000256" key="1">
    <source>
        <dbReference type="ARBA" id="ARBA00005194"/>
    </source>
</evidence>
<dbReference type="Gene3D" id="3.40.366.10">
    <property type="entry name" value="Malonyl-Coenzyme A Acyl Carrier Protein, domain 2"/>
    <property type="match status" value="1"/>
</dbReference>
<dbReference type="InterPro" id="IPR036291">
    <property type="entry name" value="NAD(P)-bd_dom_sf"/>
</dbReference>
<dbReference type="SUPFAM" id="SSF52151">
    <property type="entry name" value="FabD/lysophospholipase-like"/>
    <property type="match status" value="1"/>
</dbReference>
<dbReference type="Pfam" id="PF00109">
    <property type="entry name" value="ketoacyl-synt"/>
    <property type="match status" value="1"/>
</dbReference>
<dbReference type="Gene3D" id="3.30.300.30">
    <property type="match status" value="1"/>
</dbReference>
<dbReference type="InterPro" id="IPR018201">
    <property type="entry name" value="Ketoacyl_synth_AS"/>
</dbReference>
<feature type="domain" description="Ketosynthase family 3 (KS3)" evidence="8">
    <location>
        <begin position="573"/>
        <end position="997"/>
    </location>
</feature>
<dbReference type="GO" id="GO:0006633">
    <property type="term" value="P:fatty acid biosynthetic process"/>
    <property type="evidence" value="ECO:0007669"/>
    <property type="project" value="UniProtKB-UniPathway"/>
</dbReference>
<proteinExistence type="inferred from homology"/>
<dbReference type="GO" id="GO:0016787">
    <property type="term" value="F:hydrolase activity"/>
    <property type="evidence" value="ECO:0007669"/>
    <property type="project" value="UniProtKB-KW"/>
</dbReference>
<dbReference type="SMART" id="SM00824">
    <property type="entry name" value="PKS_TE"/>
    <property type="match status" value="1"/>
</dbReference>
<evidence type="ECO:0000256" key="3">
    <source>
        <dbReference type="ARBA" id="ARBA00022450"/>
    </source>
</evidence>
<dbReference type="Pfam" id="PF16197">
    <property type="entry name" value="KAsynt_C_assoc"/>
    <property type="match status" value="1"/>
</dbReference>
<dbReference type="CDD" id="cd00833">
    <property type="entry name" value="PKS"/>
    <property type="match status" value="1"/>
</dbReference>
<dbReference type="SUPFAM" id="SSF53901">
    <property type="entry name" value="Thiolase-like"/>
    <property type="match status" value="1"/>
</dbReference>
<dbReference type="InterPro" id="IPR042099">
    <property type="entry name" value="ANL_N_sf"/>
</dbReference>
<dbReference type="InterPro" id="IPR016039">
    <property type="entry name" value="Thiolase-like"/>
</dbReference>
<dbReference type="Gene3D" id="3.40.47.10">
    <property type="match status" value="1"/>
</dbReference>
<dbReference type="SMART" id="SM01294">
    <property type="entry name" value="PKS_PP_betabranch"/>
    <property type="match status" value="1"/>
</dbReference>
<dbReference type="Pfam" id="PF00698">
    <property type="entry name" value="Acyl_transf_1"/>
    <property type="match status" value="1"/>
</dbReference>
<dbReference type="SMART" id="SM00822">
    <property type="entry name" value="PKS_KR"/>
    <property type="match status" value="1"/>
</dbReference>
<dbReference type="Gene3D" id="3.40.50.1820">
    <property type="entry name" value="alpha/beta hydrolase"/>
    <property type="match status" value="1"/>
</dbReference>
<dbReference type="InterPro" id="IPR016035">
    <property type="entry name" value="Acyl_Trfase/lysoPLipase"/>
</dbReference>